<name>A0A8X6NFS6_NEPPI</name>
<organism evidence="1 2">
    <name type="scientific">Nephila pilipes</name>
    <name type="common">Giant wood spider</name>
    <name type="synonym">Nephila maculata</name>
    <dbReference type="NCBI Taxonomy" id="299642"/>
    <lineage>
        <taxon>Eukaryota</taxon>
        <taxon>Metazoa</taxon>
        <taxon>Ecdysozoa</taxon>
        <taxon>Arthropoda</taxon>
        <taxon>Chelicerata</taxon>
        <taxon>Arachnida</taxon>
        <taxon>Araneae</taxon>
        <taxon>Araneomorphae</taxon>
        <taxon>Entelegynae</taxon>
        <taxon>Araneoidea</taxon>
        <taxon>Nephilidae</taxon>
        <taxon>Nephila</taxon>
    </lineage>
</organism>
<evidence type="ECO:0000313" key="1">
    <source>
        <dbReference type="EMBL" id="GFT12052.1"/>
    </source>
</evidence>
<accession>A0A8X6NFS6</accession>
<comment type="caution">
    <text evidence="1">The sequence shown here is derived from an EMBL/GenBank/DDBJ whole genome shotgun (WGS) entry which is preliminary data.</text>
</comment>
<sequence length="97" mass="10723">MKNFASLPASERPPEVCSCLKHKQSVREAIFVPGVIMVRQNSPRAGICAYLQFRQFLRVLSVLPRTGAAKWFCIQHSSGKGKGYANVGFILSRGVEV</sequence>
<evidence type="ECO:0000313" key="2">
    <source>
        <dbReference type="Proteomes" id="UP000887013"/>
    </source>
</evidence>
<keyword evidence="2" id="KW-1185">Reference proteome</keyword>
<reference evidence="1" key="1">
    <citation type="submission" date="2020-08" db="EMBL/GenBank/DDBJ databases">
        <title>Multicomponent nature underlies the extraordinary mechanical properties of spider dragline silk.</title>
        <authorList>
            <person name="Kono N."/>
            <person name="Nakamura H."/>
            <person name="Mori M."/>
            <person name="Yoshida Y."/>
            <person name="Ohtoshi R."/>
            <person name="Malay A.D."/>
            <person name="Moran D.A.P."/>
            <person name="Tomita M."/>
            <person name="Numata K."/>
            <person name="Arakawa K."/>
        </authorList>
    </citation>
    <scope>NUCLEOTIDE SEQUENCE</scope>
</reference>
<dbReference type="EMBL" id="BMAW01057645">
    <property type="protein sequence ID" value="GFT12052.1"/>
    <property type="molecule type" value="Genomic_DNA"/>
</dbReference>
<dbReference type="AlphaFoldDB" id="A0A8X6NFS6"/>
<dbReference type="Proteomes" id="UP000887013">
    <property type="component" value="Unassembled WGS sequence"/>
</dbReference>
<gene>
    <name evidence="1" type="ORF">NPIL_312951</name>
</gene>
<proteinExistence type="predicted"/>
<protein>
    <submittedName>
        <fullName evidence="1">Uncharacterized protein</fullName>
    </submittedName>
</protein>